<keyword evidence="1" id="KW-0472">Membrane</keyword>
<organism evidence="2 3">
    <name type="scientific">Dysgonomonas capnocytophagoides</name>
    <dbReference type="NCBI Taxonomy" id="45254"/>
    <lineage>
        <taxon>Bacteria</taxon>
        <taxon>Pseudomonadati</taxon>
        <taxon>Bacteroidota</taxon>
        <taxon>Bacteroidia</taxon>
        <taxon>Bacteroidales</taxon>
        <taxon>Dysgonomonadaceae</taxon>
        <taxon>Dysgonomonas</taxon>
    </lineage>
</organism>
<reference evidence="2 3" key="1">
    <citation type="submission" date="2019-03" db="EMBL/GenBank/DDBJ databases">
        <title>San Antonio Military Medical Center submission to MRSN (WRAIR), pending publication.</title>
        <authorList>
            <person name="Blyth D.M."/>
            <person name="Mccarthy S.L."/>
            <person name="Schall S.E."/>
            <person name="Stam J.A."/>
            <person name="Ong A.C."/>
            <person name="Mcgann P.T."/>
        </authorList>
    </citation>
    <scope>NUCLEOTIDE SEQUENCE [LARGE SCALE GENOMIC DNA]</scope>
    <source>
        <strain evidence="2 3">MRSN571793</strain>
    </source>
</reference>
<keyword evidence="1" id="KW-0812">Transmembrane</keyword>
<dbReference type="Proteomes" id="UP000297861">
    <property type="component" value="Unassembled WGS sequence"/>
</dbReference>
<feature type="transmembrane region" description="Helical" evidence="1">
    <location>
        <begin position="285"/>
        <end position="303"/>
    </location>
</feature>
<feature type="transmembrane region" description="Helical" evidence="1">
    <location>
        <begin position="12"/>
        <end position="30"/>
    </location>
</feature>
<name>A0A4Y8L167_9BACT</name>
<feature type="transmembrane region" description="Helical" evidence="1">
    <location>
        <begin position="348"/>
        <end position="366"/>
    </location>
</feature>
<feature type="transmembrane region" description="Helical" evidence="1">
    <location>
        <begin position="224"/>
        <end position="246"/>
    </location>
</feature>
<feature type="transmembrane region" description="Helical" evidence="1">
    <location>
        <begin position="315"/>
        <end position="336"/>
    </location>
</feature>
<feature type="transmembrane region" description="Helical" evidence="1">
    <location>
        <begin position="378"/>
        <end position="399"/>
    </location>
</feature>
<keyword evidence="1" id="KW-1133">Transmembrane helix</keyword>
<evidence type="ECO:0000256" key="1">
    <source>
        <dbReference type="SAM" id="Phobius"/>
    </source>
</evidence>
<dbReference type="RefSeq" id="WP_166786357.1">
    <property type="nucleotide sequence ID" value="NZ_SOML01000013.1"/>
</dbReference>
<keyword evidence="3" id="KW-1185">Reference proteome</keyword>
<feature type="transmembrane region" description="Helical" evidence="1">
    <location>
        <begin position="153"/>
        <end position="171"/>
    </location>
</feature>
<dbReference type="AlphaFoldDB" id="A0A4Y8L167"/>
<comment type="caution">
    <text evidence="2">The sequence shown here is derived from an EMBL/GenBank/DDBJ whole genome shotgun (WGS) entry which is preliminary data.</text>
</comment>
<dbReference type="STRING" id="1121485.GCA_000426485_02716"/>
<sequence length="553" mass="64669">MNIKTYIEKNHFWLFISVLVLITMFVMYRFSVFDLVSVGHDASFHYNRFISLSKAITNGNFPVYIDYEAIGNYGYATNLFYPNFTLIPFAFISKYTGYIIAYQIMCFTYTILTGLFTYLCINKIFKDKLTAYLSAIIYTFCLYRLQGYFERSAIAEAVTFTFLPLIFYGLYEILRGNYKKWYILSIGYSLFVLTHILSTILISILIFIYIILSFKYFKKEPFRIYYIIISISISILLSSYFILPFLEQTISNSFNFEIFTNYPFSRVNTDDIFKVFFSLGKEKSFLPAIGLTITLPFLCRFFIRKSDKITKYIDYLAIAGLVLTLYTFDFLPQFLYNNYIFSRIQFLFRIYEFSSFILAIAGSYYLSKVIRLNTRNILIIPIFLILILTSIFLSSWNIFNYAKYGIVNLPERSLSNNYFLGYADNLEYLPITLTTTSIEKRGEIIKKENTDTSINKIKRNRGKIEFNVNPISKDVLELPLTYYKGYTATINNANIEVTKSKNGFVEIPVNQSGKVTVEFTGTFLQKYSIYITLISIILLSIYIIIQNRKLQIC</sequence>
<protein>
    <recommendedName>
        <fullName evidence="4">Membrane protein 6-pyruvoyl-tetrahydropterin synthase-related domain-containing protein</fullName>
    </recommendedName>
</protein>
<evidence type="ECO:0008006" key="4">
    <source>
        <dbReference type="Google" id="ProtNLM"/>
    </source>
</evidence>
<dbReference type="EMBL" id="SOML01000013">
    <property type="protein sequence ID" value="TFD93219.1"/>
    <property type="molecule type" value="Genomic_DNA"/>
</dbReference>
<evidence type="ECO:0000313" key="3">
    <source>
        <dbReference type="Proteomes" id="UP000297861"/>
    </source>
</evidence>
<accession>A0A4Y8L167</accession>
<feature type="transmembrane region" description="Helical" evidence="1">
    <location>
        <begin position="527"/>
        <end position="545"/>
    </location>
</feature>
<feature type="transmembrane region" description="Helical" evidence="1">
    <location>
        <begin position="99"/>
        <end position="121"/>
    </location>
</feature>
<proteinExistence type="predicted"/>
<evidence type="ECO:0000313" key="2">
    <source>
        <dbReference type="EMBL" id="TFD93219.1"/>
    </source>
</evidence>
<gene>
    <name evidence="2" type="ORF">E2605_17205</name>
</gene>
<feature type="transmembrane region" description="Helical" evidence="1">
    <location>
        <begin position="183"/>
        <end position="212"/>
    </location>
</feature>